<gene>
    <name evidence="2" type="ORF">CFK37_19705</name>
</gene>
<dbReference type="PANTHER" id="PTHR37291">
    <property type="entry name" value="5-METHYLCYTOSINE-SPECIFIC RESTRICTION ENZYME B"/>
    <property type="match status" value="1"/>
</dbReference>
<dbReference type="GO" id="GO:0005524">
    <property type="term" value="F:ATP binding"/>
    <property type="evidence" value="ECO:0007669"/>
    <property type="project" value="InterPro"/>
</dbReference>
<dbReference type="GO" id="GO:0016887">
    <property type="term" value="F:ATP hydrolysis activity"/>
    <property type="evidence" value="ECO:0007669"/>
    <property type="project" value="InterPro"/>
</dbReference>
<dbReference type="EMBL" id="CP022315">
    <property type="protein sequence ID" value="ASK64211.1"/>
    <property type="molecule type" value="Genomic_DNA"/>
</dbReference>
<dbReference type="Proteomes" id="UP000198312">
    <property type="component" value="Chromosome"/>
</dbReference>
<accession>A0A220U8M4</accession>
<dbReference type="InterPro" id="IPR011704">
    <property type="entry name" value="ATPase_dyneun-rel_AAA"/>
</dbReference>
<dbReference type="PANTHER" id="PTHR37291:SF1">
    <property type="entry name" value="TYPE IV METHYL-DIRECTED RESTRICTION ENZYME ECOKMCRB SUBUNIT"/>
    <property type="match status" value="1"/>
</dbReference>
<dbReference type="Gene3D" id="3.40.50.300">
    <property type="entry name" value="P-loop containing nucleotide triphosphate hydrolases"/>
    <property type="match status" value="1"/>
</dbReference>
<evidence type="ECO:0000259" key="1">
    <source>
        <dbReference type="Pfam" id="PF07728"/>
    </source>
</evidence>
<dbReference type="Pfam" id="PF07728">
    <property type="entry name" value="AAA_5"/>
    <property type="match status" value="1"/>
</dbReference>
<protein>
    <recommendedName>
        <fullName evidence="1">ATPase dynein-related AAA domain-containing protein</fullName>
    </recommendedName>
</protein>
<name>A0A220U8M4_9BACI</name>
<sequence>MSDSNRLIVAGTENWQNSGSLSKRFWTRIKLEDRLDSSSCIAVMINKNNLRVYLEWHNYKGKDSSNTLEDHNNWINHLHDWIRLQNIKKSQYSIWTSEQEDNDDYITLENFLNNQETQITMTKFLKQSATDWIRVGLLYSKEQIAELDPAEEILKGISELKWLYEKTDRRNFKRYWLYNTYYSQNTSVWKESQKNSYAAMQYEKGKENQASITRNVSLAKQISKGDIVVAYTGEKGFLGYGEVIRNFYNEENPSKYLSVNGGAWKQRIGVSWSFSLEQPVRYKENDFLLSLGIQNKAALSSNTILEIPEKGFNFVENLMLGNKIKDYQNGYINLSQEEIVSHIHNYISMKGFFYRIEEIKNLFLSLRTKPFVIISGTGKTKIVELFAESLGATDDNGRYKLIPVRPDWSDGSDLLGYVDIKGDFQPGPLTKIIQNASNDKDNPYFVVLDEMNLARVEYYFSDFLSVMESRKWEEGEIVTTAILPEEQLQDRLNIPPNLYIIGTVNMDETTHPFSKKVLDRANTIEFNEVKLDHFLFPDSNDEAQPKLLNNERIQSQFLYLKDAYSKHKSIIHDVTERLIEINELLSPIQAHIGYRVRDEICFYLIYSRYLMKFDKAFDYQLHQKILPRITASETQAFEVLKGLYQFCTSHQFEEIEPDNQAEVIKNAKYPKSAKKIHEMLGRGQSDGFTSFWIG</sequence>
<feature type="domain" description="ATPase dynein-related AAA" evidence="1">
    <location>
        <begin position="375"/>
        <end position="520"/>
    </location>
</feature>
<dbReference type="KEGG" id="vil:CFK37_19705"/>
<dbReference type="InterPro" id="IPR052934">
    <property type="entry name" value="Methyl-DNA_Rec/Restrict_Enz"/>
</dbReference>
<organism evidence="2 3">
    <name type="scientific">Virgibacillus phasianinus</name>
    <dbReference type="NCBI Taxonomy" id="2017483"/>
    <lineage>
        <taxon>Bacteria</taxon>
        <taxon>Bacillati</taxon>
        <taxon>Bacillota</taxon>
        <taxon>Bacilli</taxon>
        <taxon>Bacillales</taxon>
        <taxon>Bacillaceae</taxon>
        <taxon>Virgibacillus</taxon>
    </lineage>
</organism>
<evidence type="ECO:0000313" key="3">
    <source>
        <dbReference type="Proteomes" id="UP000198312"/>
    </source>
</evidence>
<reference evidence="2 3" key="1">
    <citation type="submission" date="2017-07" db="EMBL/GenBank/DDBJ databases">
        <title>Virgibacillus sp. LM2416.</title>
        <authorList>
            <person name="Tak E.J."/>
            <person name="Bae J.-W."/>
        </authorList>
    </citation>
    <scope>NUCLEOTIDE SEQUENCE [LARGE SCALE GENOMIC DNA]</scope>
    <source>
        <strain evidence="2 3">LM2416</strain>
    </source>
</reference>
<dbReference type="InterPro" id="IPR019722">
    <property type="entry name" value="HI_0552_fam"/>
</dbReference>
<dbReference type="SUPFAM" id="SSF52540">
    <property type="entry name" value="P-loop containing nucleoside triphosphate hydrolases"/>
    <property type="match status" value="1"/>
</dbReference>
<proteinExistence type="predicted"/>
<evidence type="ECO:0000313" key="2">
    <source>
        <dbReference type="EMBL" id="ASK64211.1"/>
    </source>
</evidence>
<dbReference type="InterPro" id="IPR027417">
    <property type="entry name" value="P-loop_NTPase"/>
</dbReference>
<dbReference type="AlphaFoldDB" id="A0A220U8M4"/>
<keyword evidence="3" id="KW-1185">Reference proteome</keyword>
<dbReference type="Pfam" id="PF10786">
    <property type="entry name" value="HI_0552"/>
    <property type="match status" value="1"/>
</dbReference>